<reference evidence="1" key="2">
    <citation type="journal article" date="2015" name="Fish Shellfish Immunol.">
        <title>Early steps in the European eel (Anguilla anguilla)-Vibrio vulnificus interaction in the gills: Role of the RtxA13 toxin.</title>
        <authorList>
            <person name="Callol A."/>
            <person name="Pajuelo D."/>
            <person name="Ebbesson L."/>
            <person name="Teles M."/>
            <person name="MacKenzie S."/>
            <person name="Amaro C."/>
        </authorList>
    </citation>
    <scope>NUCLEOTIDE SEQUENCE</scope>
</reference>
<name>A0A0E9WXE0_ANGAN</name>
<proteinExistence type="predicted"/>
<reference evidence="1" key="1">
    <citation type="submission" date="2014-11" db="EMBL/GenBank/DDBJ databases">
        <authorList>
            <person name="Amaro Gonzalez C."/>
        </authorList>
    </citation>
    <scope>NUCLEOTIDE SEQUENCE</scope>
</reference>
<evidence type="ECO:0000313" key="1">
    <source>
        <dbReference type="EMBL" id="JAH94143.1"/>
    </source>
</evidence>
<organism evidence="1">
    <name type="scientific">Anguilla anguilla</name>
    <name type="common">European freshwater eel</name>
    <name type="synonym">Muraena anguilla</name>
    <dbReference type="NCBI Taxonomy" id="7936"/>
    <lineage>
        <taxon>Eukaryota</taxon>
        <taxon>Metazoa</taxon>
        <taxon>Chordata</taxon>
        <taxon>Craniata</taxon>
        <taxon>Vertebrata</taxon>
        <taxon>Euteleostomi</taxon>
        <taxon>Actinopterygii</taxon>
        <taxon>Neopterygii</taxon>
        <taxon>Teleostei</taxon>
        <taxon>Anguilliformes</taxon>
        <taxon>Anguillidae</taxon>
        <taxon>Anguilla</taxon>
    </lineage>
</organism>
<sequence length="62" mass="7201">MTSVKRVGPELDRQLFHTYSINTRDVHHNCVYHVIPCLVLKVIPVVLPEIMFPLLKAYEVVK</sequence>
<protein>
    <submittedName>
        <fullName evidence="1">Uncharacterized protein</fullName>
    </submittedName>
</protein>
<accession>A0A0E9WXE0</accession>
<dbReference type="AlphaFoldDB" id="A0A0E9WXE0"/>
<dbReference type="EMBL" id="GBXM01014434">
    <property type="protein sequence ID" value="JAH94143.1"/>
    <property type="molecule type" value="Transcribed_RNA"/>
</dbReference>